<protein>
    <submittedName>
        <fullName evidence="1">Helix-turn-helix domain-containing protein</fullName>
    </submittedName>
</protein>
<organism evidence="1 2">
    <name type="scientific">Methylomonas defluvii</name>
    <dbReference type="NCBI Taxonomy" id="3045149"/>
    <lineage>
        <taxon>Bacteria</taxon>
        <taxon>Pseudomonadati</taxon>
        <taxon>Pseudomonadota</taxon>
        <taxon>Gammaproteobacteria</taxon>
        <taxon>Methylococcales</taxon>
        <taxon>Methylococcaceae</taxon>
        <taxon>Methylomonas</taxon>
    </lineage>
</organism>
<comment type="caution">
    <text evidence="1">The sequence shown here is derived from an EMBL/GenBank/DDBJ whole genome shotgun (WGS) entry which is preliminary data.</text>
</comment>
<proteinExistence type="predicted"/>
<evidence type="ECO:0000313" key="1">
    <source>
        <dbReference type="EMBL" id="MDX8127993.1"/>
    </source>
</evidence>
<evidence type="ECO:0000313" key="2">
    <source>
        <dbReference type="Proteomes" id="UP001284537"/>
    </source>
</evidence>
<reference evidence="1 2" key="1">
    <citation type="submission" date="2023-11" db="EMBL/GenBank/DDBJ databases">
        <authorList>
            <person name="Ouyang M.-Y."/>
        </authorList>
    </citation>
    <scope>NUCLEOTIDE SEQUENCE [LARGE SCALE GENOMIC DNA]</scope>
    <source>
        <strain evidence="1 2">OY6</strain>
    </source>
</reference>
<dbReference type="RefSeq" id="WP_319961694.1">
    <property type="nucleotide sequence ID" value="NZ_JAXARY010000010.1"/>
</dbReference>
<gene>
    <name evidence="1" type="ORF">QLH52_11925</name>
</gene>
<sequence length="174" mass="19461">MPNTKKPTVGRPTALKPEFIDQAYNYCLLGATDAQLAGFFGVSEKTINTWKKQAPEFADSLKRGKTLADAQVANSLFHRATGYSHPETKVNIADGQVILTDVTKHHPPDTTAAIFWLKNRQPDKWRDKVEVNGSLKLDKETLDMIETQFVTKMAAAHERQKAVLAEREARPEAE</sequence>
<name>A0ABU4UFV6_9GAMM</name>
<keyword evidence="2" id="KW-1185">Reference proteome</keyword>
<accession>A0ABU4UFV6</accession>
<dbReference type="Proteomes" id="UP001284537">
    <property type="component" value="Unassembled WGS sequence"/>
</dbReference>
<dbReference type="EMBL" id="JAXARY010000010">
    <property type="protein sequence ID" value="MDX8127993.1"/>
    <property type="molecule type" value="Genomic_DNA"/>
</dbReference>